<reference evidence="1 2" key="1">
    <citation type="submission" date="2018-12" db="EMBL/GenBank/DDBJ databases">
        <authorList>
            <person name="Criscuolo A."/>
        </authorList>
    </citation>
    <scope>NUCLEOTIDE SEQUENCE [LARGE SCALE GENOMIC DNA]</scope>
    <source>
        <strain evidence="1">ACIP1116241</strain>
    </source>
</reference>
<protein>
    <recommendedName>
        <fullName evidence="3">DUF2948 domain-containing protein</fullName>
    </recommendedName>
</protein>
<gene>
    <name evidence="1" type="ORF">PARHAE_02545</name>
</gene>
<evidence type="ECO:0000313" key="2">
    <source>
        <dbReference type="Proteomes" id="UP000270743"/>
    </source>
</evidence>
<proteinExistence type="predicted"/>
<accession>A0A447IP78</accession>
<dbReference type="Proteomes" id="UP000270743">
    <property type="component" value="Unassembled WGS sequence"/>
</dbReference>
<evidence type="ECO:0000313" key="1">
    <source>
        <dbReference type="EMBL" id="VDS09345.1"/>
    </source>
</evidence>
<evidence type="ECO:0008006" key="3">
    <source>
        <dbReference type="Google" id="ProtNLM"/>
    </source>
</evidence>
<dbReference type="AlphaFoldDB" id="A0A447IP78"/>
<organism evidence="1 2">
    <name type="scientific">Paracoccus haematequi</name>
    <dbReference type="NCBI Taxonomy" id="2491866"/>
    <lineage>
        <taxon>Bacteria</taxon>
        <taxon>Pseudomonadati</taxon>
        <taxon>Pseudomonadota</taxon>
        <taxon>Alphaproteobacteria</taxon>
        <taxon>Rhodobacterales</taxon>
        <taxon>Paracoccaceae</taxon>
        <taxon>Paracoccus</taxon>
    </lineage>
</organism>
<keyword evidence="2" id="KW-1185">Reference proteome</keyword>
<dbReference type="RefSeq" id="WP_241232802.1">
    <property type="nucleotide sequence ID" value="NZ_UZWE01000036.1"/>
</dbReference>
<dbReference type="EMBL" id="UZWE01000036">
    <property type="protein sequence ID" value="VDS09345.1"/>
    <property type="molecule type" value="Genomic_DNA"/>
</dbReference>
<sequence>MPADSRIADARFADADPAPLALMAEDEQDLRILSALLQDAVLPAAEMSYDRRGRSLALLLNRFRWEDADQAAAEGRDYERVRSVLLIRDVQRVLSDGISRDGDTVLELLAMVWQPGQDGTGRLLLEFAGDGTLATEVECINVELRDVTRPYRAVSGKAPVHPD</sequence>
<name>A0A447IP78_9RHOB</name>
<dbReference type="Pfam" id="PF11164">
    <property type="entry name" value="DUF2948"/>
    <property type="match status" value="1"/>
</dbReference>
<dbReference type="InterPro" id="IPR021335">
    <property type="entry name" value="DUF2948"/>
</dbReference>